<dbReference type="RefSeq" id="WP_138129306.1">
    <property type="nucleotide sequence ID" value="NZ_SWLG01000026.1"/>
</dbReference>
<keyword evidence="1" id="KW-0472">Membrane</keyword>
<feature type="transmembrane region" description="Helical" evidence="1">
    <location>
        <begin position="192"/>
        <end position="210"/>
    </location>
</feature>
<feature type="transmembrane region" description="Helical" evidence="1">
    <location>
        <begin position="48"/>
        <end position="68"/>
    </location>
</feature>
<keyword evidence="1" id="KW-1133">Transmembrane helix</keyword>
<reference evidence="2 3" key="1">
    <citation type="submission" date="2019-04" db="EMBL/GenBank/DDBJ databases">
        <title>Bacillus caeni sp. nov., a bacterium isolated from mangrove sediment.</title>
        <authorList>
            <person name="Huang H."/>
            <person name="Mo K."/>
            <person name="Hu Y."/>
        </authorList>
    </citation>
    <scope>NUCLEOTIDE SEQUENCE [LARGE SCALE GENOMIC DNA]</scope>
    <source>
        <strain evidence="2 3">HB172195</strain>
    </source>
</reference>
<gene>
    <name evidence="2" type="ORF">FCL54_21760</name>
</gene>
<evidence type="ECO:0000313" key="3">
    <source>
        <dbReference type="Proteomes" id="UP000308230"/>
    </source>
</evidence>
<evidence type="ECO:0000256" key="1">
    <source>
        <dbReference type="SAM" id="Phobius"/>
    </source>
</evidence>
<organism evidence="2 3">
    <name type="scientific">Exobacillus caeni</name>
    <dbReference type="NCBI Taxonomy" id="2574798"/>
    <lineage>
        <taxon>Bacteria</taxon>
        <taxon>Bacillati</taxon>
        <taxon>Bacillota</taxon>
        <taxon>Bacilli</taxon>
        <taxon>Bacillales</taxon>
        <taxon>Guptibacillaceae</taxon>
        <taxon>Exobacillus</taxon>
    </lineage>
</organism>
<dbReference type="Proteomes" id="UP000308230">
    <property type="component" value="Unassembled WGS sequence"/>
</dbReference>
<name>A0A5R9EW03_9BACL</name>
<dbReference type="EMBL" id="SWLG01000026">
    <property type="protein sequence ID" value="TLS35227.1"/>
    <property type="molecule type" value="Genomic_DNA"/>
</dbReference>
<feature type="transmembrane region" description="Helical" evidence="1">
    <location>
        <begin position="165"/>
        <end position="186"/>
    </location>
</feature>
<evidence type="ECO:0008006" key="4">
    <source>
        <dbReference type="Google" id="ProtNLM"/>
    </source>
</evidence>
<keyword evidence="3" id="KW-1185">Reference proteome</keyword>
<sequence>MSSEKPQKTFGFILLSGAFLTVLSTVMHPRTTNPWDGSHALHEINSSYTAWMWDHVIMMLAMILWLIGLSSSEMERGEKSEYGQNAGRLFVVSLAIWMIVLCAELTALPYLAKEAEGKGASIAYATWEGHFAFGLFSGYIALALTWIGVSFLSKHLKRDGISRRFYLFGWYGGWVGLIGIILSLLFPEHAIVILPVTSGVPFVWTGLLGWKMIKKEGKKQIKVKN</sequence>
<feature type="transmembrane region" description="Helical" evidence="1">
    <location>
        <begin position="131"/>
        <end position="153"/>
    </location>
</feature>
<proteinExistence type="predicted"/>
<accession>A0A5R9EW03</accession>
<keyword evidence="1" id="KW-0812">Transmembrane</keyword>
<dbReference type="OrthoDB" id="2631873at2"/>
<protein>
    <recommendedName>
        <fullName evidence="4">DUF4386 domain-containing protein</fullName>
    </recommendedName>
</protein>
<evidence type="ECO:0000313" key="2">
    <source>
        <dbReference type="EMBL" id="TLS35227.1"/>
    </source>
</evidence>
<comment type="caution">
    <text evidence="2">The sequence shown here is derived from an EMBL/GenBank/DDBJ whole genome shotgun (WGS) entry which is preliminary data.</text>
</comment>
<feature type="transmembrane region" description="Helical" evidence="1">
    <location>
        <begin position="89"/>
        <end position="111"/>
    </location>
</feature>
<dbReference type="AlphaFoldDB" id="A0A5R9EW03"/>